<evidence type="ECO:0000313" key="6">
    <source>
        <dbReference type="Proteomes" id="UP001651690"/>
    </source>
</evidence>
<organism evidence="5 6">
    <name type="scientific">Mycolicibacterium arenosum</name>
    <dbReference type="NCBI Taxonomy" id="2952157"/>
    <lineage>
        <taxon>Bacteria</taxon>
        <taxon>Bacillati</taxon>
        <taxon>Actinomycetota</taxon>
        <taxon>Actinomycetes</taxon>
        <taxon>Mycobacteriales</taxon>
        <taxon>Mycobacteriaceae</taxon>
        <taxon>Mycolicibacterium</taxon>
    </lineage>
</organism>
<dbReference type="InterPro" id="IPR051531">
    <property type="entry name" value="N-acetyltransferase"/>
</dbReference>
<dbReference type="Gene3D" id="3.40.630.30">
    <property type="match status" value="1"/>
</dbReference>
<keyword evidence="6" id="KW-1185">Reference proteome</keyword>
<accession>A0ABT1LYG9</accession>
<evidence type="ECO:0000256" key="2">
    <source>
        <dbReference type="ARBA" id="ARBA00023315"/>
    </source>
</evidence>
<comment type="caution">
    <text evidence="5">The sequence shown here is derived from an EMBL/GenBank/DDBJ whole genome shotgun (WGS) entry which is preliminary data.</text>
</comment>
<keyword evidence="1" id="KW-0808">Transferase</keyword>
<protein>
    <submittedName>
        <fullName evidence="5">GNAT family N-acetyltransferase</fullName>
    </submittedName>
</protein>
<proteinExistence type="inferred from homology"/>
<reference evidence="5 6" key="1">
    <citation type="submission" date="2022-06" db="EMBL/GenBank/DDBJ databases">
        <title>Mycolicibacterium sp. CAU 1645 isolated from seawater.</title>
        <authorList>
            <person name="Kim W."/>
        </authorList>
    </citation>
    <scope>NUCLEOTIDE SEQUENCE [LARGE SCALE GENOMIC DNA]</scope>
    <source>
        <strain evidence="5 6">CAU 1645</strain>
    </source>
</reference>
<dbReference type="PROSITE" id="PS51186">
    <property type="entry name" value="GNAT"/>
    <property type="match status" value="1"/>
</dbReference>
<dbReference type="SUPFAM" id="SSF55729">
    <property type="entry name" value="Acyl-CoA N-acyltransferases (Nat)"/>
    <property type="match status" value="1"/>
</dbReference>
<gene>
    <name evidence="5" type="ORF">NM203_02710</name>
</gene>
<dbReference type="PANTHER" id="PTHR43792">
    <property type="entry name" value="GNAT FAMILY, PUTATIVE (AFU_ORTHOLOGUE AFUA_3G00765)-RELATED-RELATED"/>
    <property type="match status" value="1"/>
</dbReference>
<evidence type="ECO:0000259" key="4">
    <source>
        <dbReference type="PROSITE" id="PS51186"/>
    </source>
</evidence>
<dbReference type="RefSeq" id="WP_255058065.1">
    <property type="nucleotide sequence ID" value="NZ_JANDBD010000001.1"/>
</dbReference>
<dbReference type="PANTHER" id="PTHR43792:SF8">
    <property type="entry name" value="[RIBOSOMAL PROTEIN US5]-ALANINE N-ACETYLTRANSFERASE"/>
    <property type="match status" value="1"/>
</dbReference>
<comment type="similarity">
    <text evidence="3">Belongs to the acetyltransferase family. RimJ subfamily.</text>
</comment>
<dbReference type="InterPro" id="IPR016181">
    <property type="entry name" value="Acyl_CoA_acyltransferase"/>
</dbReference>
<name>A0ABT1LYG9_9MYCO</name>
<feature type="domain" description="N-acetyltransferase" evidence="4">
    <location>
        <begin position="12"/>
        <end position="176"/>
    </location>
</feature>
<evidence type="ECO:0000313" key="5">
    <source>
        <dbReference type="EMBL" id="MCP9271094.1"/>
    </source>
</evidence>
<evidence type="ECO:0000256" key="3">
    <source>
        <dbReference type="ARBA" id="ARBA00038502"/>
    </source>
</evidence>
<dbReference type="Proteomes" id="UP001651690">
    <property type="component" value="Unassembled WGS sequence"/>
</dbReference>
<evidence type="ECO:0000256" key="1">
    <source>
        <dbReference type="ARBA" id="ARBA00022679"/>
    </source>
</evidence>
<dbReference type="InterPro" id="IPR000182">
    <property type="entry name" value="GNAT_dom"/>
</dbReference>
<dbReference type="EMBL" id="JANDBD010000001">
    <property type="protein sequence ID" value="MCP9271094.1"/>
    <property type="molecule type" value="Genomic_DNA"/>
</dbReference>
<sequence length="176" mass="19768">MADVDVVTGARVRLRAPRVDDADTLYAELASDPEVTRFLSWRPHRDVTETRSVITDLFNAGEDPTWLVERADDGALLGLCGWTRTRPNTVELGYCLSRRWWGNGYMAEVAELLCRTAERDPTVYRISAYCHVHNSRSAGVLRRCGLALEGRLVRYAVFPNVGPDPQDCLLFAKAVK</sequence>
<dbReference type="Pfam" id="PF13302">
    <property type="entry name" value="Acetyltransf_3"/>
    <property type="match status" value="1"/>
</dbReference>
<keyword evidence="2" id="KW-0012">Acyltransferase</keyword>